<sequence length="306" mass="34025">MSSKIVIVNRDSYPSASGHISTVTYPHPRTSLPLNLLSTSTSLLEVNSLTETPHASFIKDSEIVSNGNFHVLTGVDPLMLLLGEIEVKGKSFGPLEQIKSNLKESISHHIVDKITDKNITNVTSQYNIGDDAEPELMYKYSQTSTLDYLKSKYSSVLSVLTSHNSRTDTTVKSGSFASDFKLDSDDIKENEPSNDTDKTDKKKVDPLQLAAALHVCEYLTSETSKAFLEHVSLPLFILNKPKNSNKRKSWEAHDEEAEKLLNFGKSEGGEIEKKKPKPGENRKEELNKKAAKGMKSMSAFFMVKKK</sequence>
<dbReference type="Proteomes" id="UP001165122">
    <property type="component" value="Unassembled WGS sequence"/>
</dbReference>
<dbReference type="InterPro" id="IPR040456">
    <property type="entry name" value="RNase_H2_suB"/>
</dbReference>
<accession>A0A9W7KZ38</accession>
<dbReference type="InterPro" id="IPR019024">
    <property type="entry name" value="RNase_H2_suB_wHTH"/>
</dbReference>
<organism evidence="3 4">
    <name type="scientific">Triparma laevis f. longispina</name>
    <dbReference type="NCBI Taxonomy" id="1714387"/>
    <lineage>
        <taxon>Eukaryota</taxon>
        <taxon>Sar</taxon>
        <taxon>Stramenopiles</taxon>
        <taxon>Ochrophyta</taxon>
        <taxon>Bolidophyceae</taxon>
        <taxon>Parmales</taxon>
        <taxon>Triparmaceae</taxon>
        <taxon>Triparma</taxon>
    </lineage>
</organism>
<reference evidence="4" key="1">
    <citation type="journal article" date="2023" name="Commun. Biol.">
        <title>Genome analysis of Parmales, the sister group of diatoms, reveals the evolutionary specialization of diatoms from phago-mixotrophs to photoautotrophs.</title>
        <authorList>
            <person name="Ban H."/>
            <person name="Sato S."/>
            <person name="Yoshikawa S."/>
            <person name="Yamada K."/>
            <person name="Nakamura Y."/>
            <person name="Ichinomiya M."/>
            <person name="Sato N."/>
            <person name="Blanc-Mathieu R."/>
            <person name="Endo H."/>
            <person name="Kuwata A."/>
            <person name="Ogata H."/>
        </authorList>
    </citation>
    <scope>NUCLEOTIDE SEQUENCE [LARGE SCALE GENOMIC DNA]</scope>
    <source>
        <strain evidence="4">NIES 3700</strain>
    </source>
</reference>
<evidence type="ECO:0000313" key="4">
    <source>
        <dbReference type="Proteomes" id="UP001165122"/>
    </source>
</evidence>
<comment type="caution">
    <text evidence="3">The sequence shown here is derived from an EMBL/GenBank/DDBJ whole genome shotgun (WGS) entry which is preliminary data.</text>
</comment>
<dbReference type="PANTHER" id="PTHR13383:SF11">
    <property type="entry name" value="RIBONUCLEASE H2 SUBUNIT B"/>
    <property type="match status" value="1"/>
</dbReference>
<evidence type="ECO:0000313" key="3">
    <source>
        <dbReference type="EMBL" id="GMI16684.1"/>
    </source>
</evidence>
<feature type="compositionally biased region" description="Basic and acidic residues" evidence="1">
    <location>
        <begin position="267"/>
        <end position="288"/>
    </location>
</feature>
<dbReference type="PANTHER" id="PTHR13383">
    <property type="entry name" value="RIBONUCLEASE H2 SUBUNIT B"/>
    <property type="match status" value="1"/>
</dbReference>
<dbReference type="EMBL" id="BRXW01000259">
    <property type="protein sequence ID" value="GMI16684.1"/>
    <property type="molecule type" value="Genomic_DNA"/>
</dbReference>
<protein>
    <recommendedName>
        <fullName evidence="2">Ribonuclease H2 subunit B wHTH domain-containing protein</fullName>
    </recommendedName>
</protein>
<feature type="region of interest" description="Disordered" evidence="1">
    <location>
        <begin position="183"/>
        <end position="202"/>
    </location>
</feature>
<dbReference type="AlphaFoldDB" id="A0A9W7KZ38"/>
<feature type="domain" description="Ribonuclease H2 subunit B wHTH" evidence="2">
    <location>
        <begin position="90"/>
        <end position="221"/>
    </location>
</feature>
<dbReference type="GO" id="GO:0032299">
    <property type="term" value="C:ribonuclease H2 complex"/>
    <property type="evidence" value="ECO:0007669"/>
    <property type="project" value="InterPro"/>
</dbReference>
<dbReference type="GO" id="GO:0005654">
    <property type="term" value="C:nucleoplasm"/>
    <property type="evidence" value="ECO:0007669"/>
    <property type="project" value="TreeGrafter"/>
</dbReference>
<dbReference type="GO" id="GO:0006401">
    <property type="term" value="P:RNA catabolic process"/>
    <property type="evidence" value="ECO:0007669"/>
    <property type="project" value="TreeGrafter"/>
</dbReference>
<dbReference type="Pfam" id="PF09468">
    <property type="entry name" value="RNase_H2-Ydr279"/>
    <property type="match status" value="1"/>
</dbReference>
<evidence type="ECO:0000259" key="2">
    <source>
        <dbReference type="Pfam" id="PF09468"/>
    </source>
</evidence>
<keyword evidence="4" id="KW-1185">Reference proteome</keyword>
<feature type="region of interest" description="Disordered" evidence="1">
    <location>
        <begin position="261"/>
        <end position="290"/>
    </location>
</feature>
<dbReference type="OrthoDB" id="10424152at2759"/>
<name>A0A9W7KZ38_9STRA</name>
<gene>
    <name evidence="3" type="ORF">TrLO_g10846</name>
</gene>
<dbReference type="Gene3D" id="2.20.25.530">
    <property type="match status" value="1"/>
</dbReference>
<dbReference type="Gene3D" id="1.10.20.120">
    <property type="match status" value="1"/>
</dbReference>
<evidence type="ECO:0000256" key="1">
    <source>
        <dbReference type="SAM" id="MobiDB-lite"/>
    </source>
</evidence>
<proteinExistence type="predicted"/>